<dbReference type="GeneID" id="39588768"/>
<organism evidence="1 2">
    <name type="scientific">Apiotrichum porosum</name>
    <dbReference type="NCBI Taxonomy" id="105984"/>
    <lineage>
        <taxon>Eukaryota</taxon>
        <taxon>Fungi</taxon>
        <taxon>Dikarya</taxon>
        <taxon>Basidiomycota</taxon>
        <taxon>Agaricomycotina</taxon>
        <taxon>Tremellomycetes</taxon>
        <taxon>Trichosporonales</taxon>
        <taxon>Trichosporonaceae</taxon>
        <taxon>Apiotrichum</taxon>
    </lineage>
</organism>
<accession>A0A427Y4J8</accession>
<evidence type="ECO:0000313" key="2">
    <source>
        <dbReference type="Proteomes" id="UP000279236"/>
    </source>
</evidence>
<sequence length="127" mass="14442">MTRYHGRAPPMNASEREIIYAYGGWTGFCHSMSLKPFVLEDSIEAYRIVQAMAEEQRRLCAPPLHNQTEKDIVKSYGGWTAFCHSMGLKPFNPEDNAEAYYILRSLAADEEAEQAKNTNKSKHKNNA</sequence>
<keyword evidence="2" id="KW-1185">Reference proteome</keyword>
<dbReference type="Proteomes" id="UP000279236">
    <property type="component" value="Unassembled WGS sequence"/>
</dbReference>
<evidence type="ECO:0000313" key="1">
    <source>
        <dbReference type="EMBL" id="RSH86026.1"/>
    </source>
</evidence>
<dbReference type="RefSeq" id="XP_028478811.1">
    <property type="nucleotide sequence ID" value="XM_028619839.1"/>
</dbReference>
<dbReference type="OrthoDB" id="4232400at2759"/>
<gene>
    <name evidence="1" type="ORF">EHS24_004225</name>
</gene>
<dbReference type="EMBL" id="RSCE01000002">
    <property type="protein sequence ID" value="RSH86026.1"/>
    <property type="molecule type" value="Genomic_DNA"/>
</dbReference>
<reference evidence="1 2" key="1">
    <citation type="submission" date="2018-11" db="EMBL/GenBank/DDBJ databases">
        <title>Genome sequence of Apiotrichum porosum DSM 27194.</title>
        <authorList>
            <person name="Aliyu H."/>
            <person name="Gorte O."/>
            <person name="Ochsenreither K."/>
        </authorList>
    </citation>
    <scope>NUCLEOTIDE SEQUENCE [LARGE SCALE GENOMIC DNA]</scope>
    <source>
        <strain evidence="1 2">DSM 27194</strain>
    </source>
</reference>
<protein>
    <submittedName>
        <fullName evidence="1">Uncharacterized protein</fullName>
    </submittedName>
</protein>
<comment type="caution">
    <text evidence="1">The sequence shown here is derived from an EMBL/GenBank/DDBJ whole genome shotgun (WGS) entry which is preliminary data.</text>
</comment>
<dbReference type="AlphaFoldDB" id="A0A427Y4J8"/>
<name>A0A427Y4J8_9TREE</name>
<proteinExistence type="predicted"/>